<dbReference type="Proteomes" id="UP000037397">
    <property type="component" value="Unassembled WGS sequence"/>
</dbReference>
<comment type="caution">
    <text evidence="1">The sequence shown here is derived from an EMBL/GenBank/DDBJ whole genome shotgun (WGS) entry which is preliminary data.</text>
</comment>
<accession>A0A0L6CLS0</accession>
<name>A0A0L6CLS0_9MICO</name>
<dbReference type="RefSeq" id="WP_050671247.1">
    <property type="nucleotide sequence ID" value="NZ_LAIR01000002.1"/>
</dbReference>
<protein>
    <submittedName>
        <fullName evidence="1">Uncharacterized protein</fullName>
    </submittedName>
</protein>
<dbReference type="STRING" id="1631356.VV01_18945"/>
<sequence length="156" mass="16728">MIELSVEGAGLGRARFVTDPLWETVASLAALNLPTGRVVHRRLAELREQVAPDDLRLLTDVCGDHEWLPDFVTPQPDPRAGGDPADQFRRIVDIADMDVAAADLADLGGRRTDSVTVSMGAGEAGEGGAAERGHEYPFRGAVRLSPAPRFGDTRTL</sequence>
<gene>
    <name evidence="1" type="ORF">VV01_18945</name>
</gene>
<dbReference type="OrthoDB" id="3460651at2"/>
<organism evidence="1 2">
    <name type="scientific">Luteipulveratus halotolerans</name>
    <dbReference type="NCBI Taxonomy" id="1631356"/>
    <lineage>
        <taxon>Bacteria</taxon>
        <taxon>Bacillati</taxon>
        <taxon>Actinomycetota</taxon>
        <taxon>Actinomycetes</taxon>
        <taxon>Micrococcales</taxon>
        <taxon>Dermacoccaceae</taxon>
        <taxon>Luteipulveratus</taxon>
    </lineage>
</organism>
<reference evidence="2" key="1">
    <citation type="submission" date="2015-03" db="EMBL/GenBank/DDBJ databases">
        <title>Luteipulveratus halotolerans sp. nov., a novel actinobacterium (Dermacoccaceae) from Sarawak, Malaysia.</title>
        <authorList>
            <person name="Juboi H."/>
            <person name="Basik A."/>
            <person name="Shamsul S.S."/>
            <person name="Arnold P."/>
            <person name="Schmitt E.K."/>
            <person name="Sanglier J.-J."/>
            <person name="Yeo T."/>
        </authorList>
    </citation>
    <scope>NUCLEOTIDE SEQUENCE [LARGE SCALE GENOMIC DNA]</scope>
    <source>
        <strain evidence="2">C296001</strain>
    </source>
</reference>
<keyword evidence="2" id="KW-1185">Reference proteome</keyword>
<dbReference type="EMBL" id="LAIR01000002">
    <property type="protein sequence ID" value="KNX38746.1"/>
    <property type="molecule type" value="Genomic_DNA"/>
</dbReference>
<evidence type="ECO:0000313" key="2">
    <source>
        <dbReference type="Proteomes" id="UP000037397"/>
    </source>
</evidence>
<proteinExistence type="predicted"/>
<dbReference type="AlphaFoldDB" id="A0A0L6CLS0"/>
<evidence type="ECO:0000313" key="1">
    <source>
        <dbReference type="EMBL" id="KNX38746.1"/>
    </source>
</evidence>